<protein>
    <recommendedName>
        <fullName evidence="2">Terminase large subunit gp17-like C-terminal domain-containing protein</fullName>
    </recommendedName>
</protein>
<dbReference type="Gene3D" id="3.30.420.240">
    <property type="match status" value="1"/>
</dbReference>
<evidence type="ECO:0008006" key="2">
    <source>
        <dbReference type="Google" id="ProtNLM"/>
    </source>
</evidence>
<dbReference type="EMBL" id="LR796557">
    <property type="protein sequence ID" value="CAB4151115.1"/>
    <property type="molecule type" value="Genomic_DNA"/>
</dbReference>
<gene>
    <name evidence="1" type="ORF">UFOVP590_1</name>
</gene>
<feature type="non-terminal residue" evidence="1">
    <location>
        <position position="1"/>
    </location>
</feature>
<name>A0A6J5MV53_9CAUD</name>
<evidence type="ECO:0000313" key="1">
    <source>
        <dbReference type="EMBL" id="CAB4151115.1"/>
    </source>
</evidence>
<sequence length="243" mass="27673">DIKGDHEQKCRKFRQEYPFTDDEAFLSSITDTFINPEHVIKARKTQVDSNSQLVLGVDPARMGDDRIAIIRRRGRRAYGLETHYNIDLMQLAGIIKRIIDKEEPKRVCIDCIGIGAGVVDRLHELGYTDIVHGVNVSCKPEDPSRYKNTRAELWDRGREWLIQEMPVEIPDSDELQTDLCGLGYKYDSSDKLQLESKIDAKKRGLLSPDCAEAFILTFYGGEYVNDGGYQVNRLPDHTAGRLI</sequence>
<organism evidence="1">
    <name type="scientific">uncultured Caudovirales phage</name>
    <dbReference type="NCBI Taxonomy" id="2100421"/>
    <lineage>
        <taxon>Viruses</taxon>
        <taxon>Duplodnaviria</taxon>
        <taxon>Heunggongvirae</taxon>
        <taxon>Uroviricota</taxon>
        <taxon>Caudoviricetes</taxon>
        <taxon>Peduoviridae</taxon>
        <taxon>Maltschvirus</taxon>
        <taxon>Maltschvirus maltsch</taxon>
    </lineage>
</organism>
<accession>A0A6J5MV53</accession>
<reference evidence="1" key="1">
    <citation type="submission" date="2020-04" db="EMBL/GenBank/DDBJ databases">
        <authorList>
            <person name="Chiriac C."/>
            <person name="Salcher M."/>
            <person name="Ghai R."/>
            <person name="Kavagutti S V."/>
        </authorList>
    </citation>
    <scope>NUCLEOTIDE SEQUENCE</scope>
</reference>
<proteinExistence type="predicted"/>